<dbReference type="InterPro" id="IPR008979">
    <property type="entry name" value="Galactose-bd-like_sf"/>
</dbReference>
<sequence>MPELYKEGRVAWPGVLSRFSKLKRHKRVIRTMIFASVGFLILVQLYLFQSTNAYTVPVEFGQMLGYHGRESTGSYSHKPFSELEYEHLKKYVETSKPIFNQLVGSTPGSFYNQDDNVVGTTEFPKFNRYQHQPYISNGYIGSRIPNLGHGFTYDQWEQPTTDNLNGWPLFNKRYSGAFVAGFYDIQERVNSTNFPELYENGYESIISAIPQWTTLSLEVEFDGKKYVLDPALSNSDQGKITNYTQSLSLRTGVVSTSFTWLDKLRVEYKVIAHRKKIHIGAVHLKVENLEKEDESMSKEDLDKKKIVVTVLDELDFNTSQRCQLVRVGDEQDTPGIFINFQPHQLDYVFGSVYSTLRAPNDTRHFEKSDTKVSQSFSYGILPGKVLDVIKYAGVVTSDIDPKTLTSEDLVIKMAKDQALNALKEKPRRFFKSHDFEWSQILGKSVSISFPDDDLLTLAASASVYHMAANTRENAEGVTAALGVGGLSSDSYGGMVFWDTDLWMQNGLLPFVPTHAKSLLNYRLHTHDQAKKNVPAGDYGGAAYPWTSGRFGNCTSTGPCIDYEYHINVAVSIAAWELFLSGAVDEDYLEKVAFPLISDAAEFLSNYVAKYNETLGQYITTNLTDPDEFANHIDNGAYTNAGIAEVVKWAVDISEHLQKGYPDRYDDILSKGMHLPTSNNSDRITLEYTGMNSSVEIKQADVIMISYPLGNNVIDEDQAFMNMKYYSMKQISTGPAMTFPIFSIVASQLATTGCSSQSYLHKAVQPYLRGPFAQFSEQNNDNFESNGETHPAFPFLTAHGGFLQAVLQGLTGLRFGYETDDLYRIKRVLNLDPVALPCFGEGVEFKGVQYLQQILNLKIDSDKFVIKHMGPVGNNKANPIDILLGSRNPEGGKYTLKSYDTLEFPLFTPEANIYNSVSECGGAVLANITEGAFGDTPMMMNDGDNSTFWQARYASQPAQVLVDLKQQRNLTGGVLNWGDRPPQSWKLYTYTKRANSLSDILEQSLDDSFKVLLKSKATITAPFDLNEFNAVEVVDRFNTSTFSLEMQPARFLMLEFEGVLDDVTPSKLGATVNEISLFD</sequence>
<dbReference type="Pfam" id="PF03636">
    <property type="entry name" value="Glyco_hydro_65N"/>
    <property type="match status" value="1"/>
</dbReference>
<keyword evidence="4" id="KW-0812">Transmembrane</keyword>
<dbReference type="InterPro" id="IPR008928">
    <property type="entry name" value="6-hairpin_glycosidase_sf"/>
</dbReference>
<feature type="transmembrane region" description="Helical" evidence="4">
    <location>
        <begin position="28"/>
        <end position="48"/>
    </location>
</feature>
<dbReference type="InterPro" id="IPR037018">
    <property type="entry name" value="GH65_N"/>
</dbReference>
<dbReference type="EMBL" id="OZ004257">
    <property type="protein sequence ID" value="CAK7908514.1"/>
    <property type="molecule type" value="Genomic_DNA"/>
</dbReference>
<accession>A0ABP0ED28</accession>
<comment type="similarity">
    <text evidence="2">Belongs to the glycosyl hydrolase 65 family.</text>
</comment>
<gene>
    <name evidence="7" type="primary">ATC1</name>
    <name evidence="7" type="ORF">CAAN4_E10594</name>
</gene>
<dbReference type="Gene3D" id="2.60.120.260">
    <property type="entry name" value="Galactose-binding domain-like"/>
    <property type="match status" value="1"/>
</dbReference>
<keyword evidence="8" id="KW-1185">Reference proteome</keyword>
<evidence type="ECO:0000256" key="1">
    <source>
        <dbReference type="ARBA" id="ARBA00001576"/>
    </source>
</evidence>
<dbReference type="SUPFAM" id="SSF48208">
    <property type="entry name" value="Six-hairpin glycosidases"/>
    <property type="match status" value="1"/>
</dbReference>
<keyword evidence="4" id="KW-0472">Membrane</keyword>
<comment type="catalytic activity">
    <reaction evidence="1">
        <text>alpha,alpha-trehalose + H2O = alpha-D-glucose + beta-D-glucose</text>
        <dbReference type="Rhea" id="RHEA:32675"/>
        <dbReference type="ChEBI" id="CHEBI:15377"/>
        <dbReference type="ChEBI" id="CHEBI:15903"/>
        <dbReference type="ChEBI" id="CHEBI:16551"/>
        <dbReference type="ChEBI" id="CHEBI:17925"/>
        <dbReference type="EC" id="3.2.1.28"/>
    </reaction>
</comment>
<dbReference type="SUPFAM" id="SSF74650">
    <property type="entry name" value="Galactose mutarotase-like"/>
    <property type="match status" value="1"/>
</dbReference>
<evidence type="ECO:0000256" key="3">
    <source>
        <dbReference type="ARBA" id="ARBA00012757"/>
    </source>
</evidence>
<dbReference type="Gene3D" id="1.50.10.10">
    <property type="match status" value="1"/>
</dbReference>
<name>A0ABP0ED28_9ASCO</name>
<dbReference type="PANTHER" id="PTHR11051">
    <property type="entry name" value="GLYCOSYL HYDROLASE-RELATED"/>
    <property type="match status" value="1"/>
</dbReference>
<dbReference type="InterPro" id="IPR005195">
    <property type="entry name" value="Glyco_hydro_65_M"/>
</dbReference>
<protein>
    <recommendedName>
        <fullName evidence="3">alpha,alpha-trehalase</fullName>
        <ecNumber evidence="3">3.2.1.28</ecNumber>
    </recommendedName>
</protein>
<feature type="domain" description="Glycoside hydrolase family 65 N-terminal" evidence="6">
    <location>
        <begin position="127"/>
        <end position="398"/>
    </location>
</feature>
<dbReference type="Proteomes" id="UP001497600">
    <property type="component" value="Chromosome E"/>
</dbReference>
<evidence type="ECO:0000313" key="7">
    <source>
        <dbReference type="EMBL" id="CAK7908514.1"/>
    </source>
</evidence>
<keyword evidence="4" id="KW-1133">Transmembrane helix</keyword>
<evidence type="ECO:0000313" key="8">
    <source>
        <dbReference type="Proteomes" id="UP001497600"/>
    </source>
</evidence>
<dbReference type="EC" id="3.2.1.28" evidence="3"/>
<evidence type="ECO:0000259" key="5">
    <source>
        <dbReference type="Pfam" id="PF03632"/>
    </source>
</evidence>
<evidence type="ECO:0000256" key="4">
    <source>
        <dbReference type="SAM" id="Phobius"/>
    </source>
</evidence>
<dbReference type="Pfam" id="PF03632">
    <property type="entry name" value="Glyco_hydro_65m"/>
    <property type="match status" value="1"/>
</dbReference>
<dbReference type="PANTHER" id="PTHR11051:SF8">
    <property type="entry name" value="PROTEIN-GLUCOSYLGALACTOSYLHYDROXYLYSINE GLUCOSIDASE"/>
    <property type="match status" value="1"/>
</dbReference>
<dbReference type="InterPro" id="IPR011013">
    <property type="entry name" value="Gal_mutarotase_sf_dom"/>
</dbReference>
<dbReference type="InterPro" id="IPR012341">
    <property type="entry name" value="6hp_glycosidase-like_sf"/>
</dbReference>
<organism evidence="7 8">
    <name type="scientific">[Candida] anglica</name>
    <dbReference type="NCBI Taxonomy" id="148631"/>
    <lineage>
        <taxon>Eukaryota</taxon>
        <taxon>Fungi</taxon>
        <taxon>Dikarya</taxon>
        <taxon>Ascomycota</taxon>
        <taxon>Saccharomycotina</taxon>
        <taxon>Pichiomycetes</taxon>
        <taxon>Debaryomycetaceae</taxon>
        <taxon>Kurtzmaniella</taxon>
    </lineage>
</organism>
<dbReference type="SUPFAM" id="SSF49785">
    <property type="entry name" value="Galactose-binding domain-like"/>
    <property type="match status" value="1"/>
</dbReference>
<feature type="domain" description="Glycoside hydrolase family 65 central catalytic" evidence="5">
    <location>
        <begin position="463"/>
        <end position="658"/>
    </location>
</feature>
<dbReference type="Gene3D" id="2.70.98.40">
    <property type="entry name" value="Glycoside hydrolase, family 65, N-terminal domain"/>
    <property type="match status" value="1"/>
</dbReference>
<proteinExistence type="inferred from homology"/>
<reference evidence="7 8" key="1">
    <citation type="submission" date="2024-01" db="EMBL/GenBank/DDBJ databases">
        <authorList>
            <consortium name="Genoscope - CEA"/>
            <person name="William W."/>
        </authorList>
    </citation>
    <scope>NUCLEOTIDE SEQUENCE [LARGE SCALE GENOMIC DNA]</scope>
    <source>
        <strain evidence="7 8">29B2s-10</strain>
    </source>
</reference>
<evidence type="ECO:0000259" key="6">
    <source>
        <dbReference type="Pfam" id="PF03636"/>
    </source>
</evidence>
<evidence type="ECO:0000256" key="2">
    <source>
        <dbReference type="ARBA" id="ARBA00006768"/>
    </source>
</evidence>
<dbReference type="InterPro" id="IPR005196">
    <property type="entry name" value="Glyco_hydro_65_N"/>
</dbReference>